<proteinExistence type="predicted"/>
<evidence type="ECO:0000256" key="1">
    <source>
        <dbReference type="SAM" id="MobiDB-lite"/>
    </source>
</evidence>
<gene>
    <name evidence="2" type="ORF">K458DRAFT_3187</name>
</gene>
<sequence>MCGALVDLKVEPYVDTTKSSLSSTQATTSFAYDAKSADVYAYRDPRYGDQSRALTNDSWSMSGTNPSGPVDPLGMYAELAGPLISSAPATLSSKTTSVREVSELFGDLSFPAELPGNDIGPPGYPRSDGITPLPRKPISSSLYPVPYANHSGGNNVLHELPTPPLSRHHAPSLAPSELPGCVSNSFRPASSVTLPEHHNRFMQTTSAESSQPNHSLTQSASATRMRHQKTYMDLLGSLDPN</sequence>
<protein>
    <submittedName>
        <fullName evidence="2">Uncharacterized protein</fullName>
    </submittedName>
</protein>
<accession>A0A6G1JN81</accession>
<evidence type="ECO:0000313" key="3">
    <source>
        <dbReference type="Proteomes" id="UP000799291"/>
    </source>
</evidence>
<dbReference type="EMBL" id="MU005569">
    <property type="protein sequence ID" value="KAF2691609.1"/>
    <property type="molecule type" value="Genomic_DNA"/>
</dbReference>
<dbReference type="AlphaFoldDB" id="A0A6G1JN81"/>
<organism evidence="2 3">
    <name type="scientific">Lentithecium fluviatile CBS 122367</name>
    <dbReference type="NCBI Taxonomy" id="1168545"/>
    <lineage>
        <taxon>Eukaryota</taxon>
        <taxon>Fungi</taxon>
        <taxon>Dikarya</taxon>
        <taxon>Ascomycota</taxon>
        <taxon>Pezizomycotina</taxon>
        <taxon>Dothideomycetes</taxon>
        <taxon>Pleosporomycetidae</taxon>
        <taxon>Pleosporales</taxon>
        <taxon>Massarineae</taxon>
        <taxon>Lentitheciaceae</taxon>
        <taxon>Lentithecium</taxon>
    </lineage>
</organism>
<dbReference type="Proteomes" id="UP000799291">
    <property type="component" value="Unassembled WGS sequence"/>
</dbReference>
<name>A0A6G1JN81_9PLEO</name>
<feature type="compositionally biased region" description="Polar residues" evidence="1">
    <location>
        <begin position="202"/>
        <end position="222"/>
    </location>
</feature>
<feature type="region of interest" description="Disordered" evidence="1">
    <location>
        <begin position="202"/>
        <end position="224"/>
    </location>
</feature>
<keyword evidence="3" id="KW-1185">Reference proteome</keyword>
<reference evidence="2" key="1">
    <citation type="journal article" date="2020" name="Stud. Mycol.">
        <title>101 Dothideomycetes genomes: a test case for predicting lifestyles and emergence of pathogens.</title>
        <authorList>
            <person name="Haridas S."/>
            <person name="Albert R."/>
            <person name="Binder M."/>
            <person name="Bloem J."/>
            <person name="Labutti K."/>
            <person name="Salamov A."/>
            <person name="Andreopoulos B."/>
            <person name="Baker S."/>
            <person name="Barry K."/>
            <person name="Bills G."/>
            <person name="Bluhm B."/>
            <person name="Cannon C."/>
            <person name="Castanera R."/>
            <person name="Culley D."/>
            <person name="Daum C."/>
            <person name="Ezra D."/>
            <person name="Gonzalez J."/>
            <person name="Henrissat B."/>
            <person name="Kuo A."/>
            <person name="Liang C."/>
            <person name="Lipzen A."/>
            <person name="Lutzoni F."/>
            <person name="Magnuson J."/>
            <person name="Mondo S."/>
            <person name="Nolan M."/>
            <person name="Ohm R."/>
            <person name="Pangilinan J."/>
            <person name="Park H.-J."/>
            <person name="Ramirez L."/>
            <person name="Alfaro M."/>
            <person name="Sun H."/>
            <person name="Tritt A."/>
            <person name="Yoshinaga Y."/>
            <person name="Zwiers L.-H."/>
            <person name="Turgeon B."/>
            <person name="Goodwin S."/>
            <person name="Spatafora J."/>
            <person name="Crous P."/>
            <person name="Grigoriev I."/>
        </authorList>
    </citation>
    <scope>NUCLEOTIDE SEQUENCE</scope>
    <source>
        <strain evidence="2">CBS 122367</strain>
    </source>
</reference>
<evidence type="ECO:0000313" key="2">
    <source>
        <dbReference type="EMBL" id="KAF2691609.1"/>
    </source>
</evidence>